<gene>
    <name evidence="2" type="ORF">GALMADRAFT_242266</name>
</gene>
<feature type="transmembrane region" description="Helical" evidence="1">
    <location>
        <begin position="390"/>
        <end position="412"/>
    </location>
</feature>
<keyword evidence="1" id="KW-0812">Transmembrane</keyword>
<evidence type="ECO:0000313" key="3">
    <source>
        <dbReference type="Proteomes" id="UP000027222"/>
    </source>
</evidence>
<protein>
    <submittedName>
        <fullName evidence="2">Uncharacterized protein</fullName>
    </submittedName>
</protein>
<sequence length="413" mass="46633">MPTLLPSTVEQPPRQWHPKITPYRLTFLLTTIALGTTKAIATYHGQSVMSTTMEWISGVIVSLIFYFLDYYDSPENEPNYLTWFFTCDCMDGLWGFLSLLSIPHPRYQTALRKIVTRPYEHHPSVTGYRLLVSMIVTTFGTVKMTCAYLGLDSSTNSVDWTLGVLATSLLYIFGLYERNTVDFAPSFFEENYSRILQYGTISVFYFLLYSLGIALCFIWTAFWSQALSNYIKEPFTLTSTADDGQYAFRPTVIDGVHDFSLKIMASAFFMVYIALGIVGLILMLWAVKRAVLPKGGLVPPFLRSARSAVLSALQKHLGLQRKTIPKSNPFLDKALRYGHLTTRICIRIIGNLLVISTIALSGFALFGFSFRMWYIVDYRKDNVLDSVMKTIIVGLLGGVSFLASALCLQSLFR</sequence>
<keyword evidence="3" id="KW-1185">Reference proteome</keyword>
<evidence type="ECO:0000313" key="2">
    <source>
        <dbReference type="EMBL" id="KDR80050.1"/>
    </source>
</evidence>
<feature type="transmembrane region" description="Helical" evidence="1">
    <location>
        <begin position="130"/>
        <end position="151"/>
    </location>
</feature>
<reference evidence="3" key="1">
    <citation type="journal article" date="2014" name="Proc. Natl. Acad. Sci. U.S.A.">
        <title>Extensive sampling of basidiomycete genomes demonstrates inadequacy of the white-rot/brown-rot paradigm for wood decay fungi.</title>
        <authorList>
            <person name="Riley R."/>
            <person name="Salamov A.A."/>
            <person name="Brown D.W."/>
            <person name="Nagy L.G."/>
            <person name="Floudas D."/>
            <person name="Held B.W."/>
            <person name="Levasseur A."/>
            <person name="Lombard V."/>
            <person name="Morin E."/>
            <person name="Otillar R."/>
            <person name="Lindquist E.A."/>
            <person name="Sun H."/>
            <person name="LaButti K.M."/>
            <person name="Schmutz J."/>
            <person name="Jabbour D."/>
            <person name="Luo H."/>
            <person name="Baker S.E."/>
            <person name="Pisabarro A.G."/>
            <person name="Walton J.D."/>
            <person name="Blanchette R.A."/>
            <person name="Henrissat B."/>
            <person name="Martin F."/>
            <person name="Cullen D."/>
            <person name="Hibbett D.S."/>
            <person name="Grigoriev I.V."/>
        </authorList>
    </citation>
    <scope>NUCLEOTIDE SEQUENCE [LARGE SCALE GENOMIC DNA]</scope>
    <source>
        <strain evidence="3">CBS 339.88</strain>
    </source>
</reference>
<feature type="transmembrane region" description="Helical" evidence="1">
    <location>
        <begin position="80"/>
        <end position="102"/>
    </location>
</feature>
<proteinExistence type="predicted"/>
<feature type="transmembrane region" description="Helical" evidence="1">
    <location>
        <begin position="344"/>
        <end position="370"/>
    </location>
</feature>
<name>A0A067TA28_GALM3</name>
<feature type="transmembrane region" description="Helical" evidence="1">
    <location>
        <begin position="263"/>
        <end position="287"/>
    </location>
</feature>
<keyword evidence="1" id="KW-0472">Membrane</keyword>
<dbReference type="OrthoDB" id="3268450at2759"/>
<accession>A0A067TA28</accession>
<keyword evidence="1" id="KW-1133">Transmembrane helix</keyword>
<feature type="transmembrane region" description="Helical" evidence="1">
    <location>
        <begin position="20"/>
        <end position="41"/>
    </location>
</feature>
<feature type="transmembrane region" description="Helical" evidence="1">
    <location>
        <begin position="157"/>
        <end position="176"/>
    </location>
</feature>
<organism evidence="2 3">
    <name type="scientific">Galerina marginata (strain CBS 339.88)</name>
    <dbReference type="NCBI Taxonomy" id="685588"/>
    <lineage>
        <taxon>Eukaryota</taxon>
        <taxon>Fungi</taxon>
        <taxon>Dikarya</taxon>
        <taxon>Basidiomycota</taxon>
        <taxon>Agaricomycotina</taxon>
        <taxon>Agaricomycetes</taxon>
        <taxon>Agaricomycetidae</taxon>
        <taxon>Agaricales</taxon>
        <taxon>Agaricineae</taxon>
        <taxon>Strophariaceae</taxon>
        <taxon>Galerina</taxon>
    </lineage>
</organism>
<feature type="transmembrane region" description="Helical" evidence="1">
    <location>
        <begin position="48"/>
        <end position="68"/>
    </location>
</feature>
<dbReference type="Proteomes" id="UP000027222">
    <property type="component" value="Unassembled WGS sequence"/>
</dbReference>
<evidence type="ECO:0000256" key="1">
    <source>
        <dbReference type="SAM" id="Phobius"/>
    </source>
</evidence>
<dbReference type="HOGENOM" id="CLU_047589_0_0_1"/>
<feature type="transmembrane region" description="Helical" evidence="1">
    <location>
        <begin position="196"/>
        <end position="222"/>
    </location>
</feature>
<dbReference type="EMBL" id="KL142372">
    <property type="protein sequence ID" value="KDR80050.1"/>
    <property type="molecule type" value="Genomic_DNA"/>
</dbReference>
<dbReference type="AlphaFoldDB" id="A0A067TA28"/>